<accession>A0A8S5LF08</accession>
<dbReference type="PROSITE" id="PS51257">
    <property type="entry name" value="PROKAR_LIPOPROTEIN"/>
    <property type="match status" value="1"/>
</dbReference>
<sequence>MIRISLFCLFALIFAGCAAKPQISEPHIIYKEKYVPVRCNAKMPLKPKNDGTFETDKAKMIYYRDCEKKLKQYLGIKE</sequence>
<organism evidence="1">
    <name type="scientific">Myoviridae sp. ctJHU2</name>
    <dbReference type="NCBI Taxonomy" id="2823540"/>
    <lineage>
        <taxon>Viruses</taxon>
        <taxon>Duplodnaviria</taxon>
        <taxon>Heunggongvirae</taxon>
        <taxon>Uroviricota</taxon>
        <taxon>Caudoviricetes</taxon>
    </lineage>
</organism>
<reference evidence="1" key="1">
    <citation type="journal article" date="2021" name="Proc. Natl. Acad. Sci. U.S.A.">
        <title>A Catalog of Tens of Thousands of Viruses from Human Metagenomes Reveals Hidden Associations with Chronic Diseases.</title>
        <authorList>
            <person name="Tisza M.J."/>
            <person name="Buck C.B."/>
        </authorList>
    </citation>
    <scope>NUCLEOTIDE SEQUENCE</scope>
    <source>
        <strain evidence="1">CtJHU2</strain>
    </source>
</reference>
<name>A0A8S5LF08_9CAUD</name>
<evidence type="ECO:0008006" key="2">
    <source>
        <dbReference type="Google" id="ProtNLM"/>
    </source>
</evidence>
<proteinExistence type="predicted"/>
<dbReference type="EMBL" id="BK014702">
    <property type="protein sequence ID" value="DAD68449.1"/>
    <property type="molecule type" value="Genomic_DNA"/>
</dbReference>
<protein>
    <recommendedName>
        <fullName evidence="2">Lipoprotein</fullName>
    </recommendedName>
</protein>
<evidence type="ECO:0000313" key="1">
    <source>
        <dbReference type="EMBL" id="DAD68449.1"/>
    </source>
</evidence>